<dbReference type="Proteomes" id="UP000639775">
    <property type="component" value="Unassembled WGS sequence"/>
</dbReference>
<organism evidence="2 3">
    <name type="scientific">Roseovarius gahaiensis</name>
    <dbReference type="NCBI Taxonomy" id="2716691"/>
    <lineage>
        <taxon>Bacteria</taxon>
        <taxon>Pseudomonadati</taxon>
        <taxon>Pseudomonadota</taxon>
        <taxon>Alphaproteobacteria</taxon>
        <taxon>Rhodobacterales</taxon>
        <taxon>Roseobacteraceae</taxon>
        <taxon>Roseovarius</taxon>
    </lineage>
</organism>
<dbReference type="EMBL" id="JAAORB010000029">
    <property type="protein sequence ID" value="NHQ75300.1"/>
    <property type="molecule type" value="Genomic_DNA"/>
</dbReference>
<gene>
    <name evidence="2" type="ORF">HAT86_12625</name>
</gene>
<comment type="caution">
    <text evidence="2">The sequence shown here is derived from an EMBL/GenBank/DDBJ whole genome shotgun (WGS) entry which is preliminary data.</text>
</comment>
<keyword evidence="1" id="KW-1133">Transmembrane helix</keyword>
<keyword evidence="1" id="KW-0472">Membrane</keyword>
<proteinExistence type="predicted"/>
<name>A0A967BC66_9RHOB</name>
<evidence type="ECO:0000313" key="3">
    <source>
        <dbReference type="Proteomes" id="UP000639775"/>
    </source>
</evidence>
<accession>A0A967BC66</accession>
<keyword evidence="3" id="KW-1185">Reference proteome</keyword>
<protein>
    <submittedName>
        <fullName evidence="2">Uncharacterized protein</fullName>
    </submittedName>
</protein>
<reference evidence="2" key="1">
    <citation type="submission" date="2020-03" db="EMBL/GenBank/DDBJ databases">
        <title>Roseovarius gahaiensis sp. nov., isolated from Gahai Saline Lake, China.</title>
        <authorList>
            <person name="Sun X."/>
        </authorList>
    </citation>
    <scope>NUCLEOTIDE SEQUENCE</scope>
    <source>
        <strain evidence="2">GH877</strain>
    </source>
</reference>
<keyword evidence="1" id="KW-0812">Transmembrane</keyword>
<evidence type="ECO:0000256" key="1">
    <source>
        <dbReference type="SAM" id="Phobius"/>
    </source>
</evidence>
<dbReference type="AlphaFoldDB" id="A0A967BC66"/>
<evidence type="ECO:0000313" key="2">
    <source>
        <dbReference type="EMBL" id="NHQ75300.1"/>
    </source>
</evidence>
<feature type="transmembrane region" description="Helical" evidence="1">
    <location>
        <begin position="21"/>
        <end position="42"/>
    </location>
</feature>
<sequence length="61" mass="7201">MNIRWLFRMARWAQSPPSAKQVKFVFAIIALCLILYAFEYFIGWPEALTPNSPRGRLWNVN</sequence>